<dbReference type="AlphaFoldDB" id="I2N314"/>
<organism evidence="3 4">
    <name type="scientific">Streptomyces tsukubensis (strain DSM 42081 / NBRC 108919 / NRRL 18488 / 9993)</name>
    <dbReference type="NCBI Taxonomy" id="1114943"/>
    <lineage>
        <taxon>Bacteria</taxon>
        <taxon>Bacillati</taxon>
        <taxon>Actinomycetota</taxon>
        <taxon>Actinomycetes</taxon>
        <taxon>Kitasatosporales</taxon>
        <taxon>Streptomycetaceae</taxon>
        <taxon>Streptomyces</taxon>
    </lineage>
</organism>
<feature type="region of interest" description="Disordered" evidence="1">
    <location>
        <begin position="280"/>
        <end position="300"/>
    </location>
</feature>
<name>I2N314_STRT9</name>
<evidence type="ECO:0000256" key="1">
    <source>
        <dbReference type="SAM" id="MobiDB-lite"/>
    </source>
</evidence>
<dbReference type="RefSeq" id="WP_006347684.1">
    <property type="nucleotide sequence ID" value="NZ_CP029159.1"/>
</dbReference>
<proteinExistence type="predicted"/>
<dbReference type="EMBL" id="CP029159">
    <property type="protein sequence ID" value="QKM68416.1"/>
    <property type="molecule type" value="Genomic_DNA"/>
</dbReference>
<feature type="region of interest" description="Disordered" evidence="1">
    <location>
        <begin position="529"/>
        <end position="571"/>
    </location>
</feature>
<gene>
    <name evidence="3" type="ORF">STSU_015780</name>
</gene>
<evidence type="ECO:0000259" key="2">
    <source>
        <dbReference type="Pfam" id="PF03432"/>
    </source>
</evidence>
<dbReference type="Proteomes" id="UP000005940">
    <property type="component" value="Chromosome"/>
</dbReference>
<feature type="domain" description="MobA/VirD2-like nuclease" evidence="2">
    <location>
        <begin position="66"/>
        <end position="167"/>
    </location>
</feature>
<evidence type="ECO:0000313" key="3">
    <source>
        <dbReference type="EMBL" id="QKM68416.1"/>
    </source>
</evidence>
<reference evidence="3 4" key="1">
    <citation type="journal article" date="2012" name="J. Bacteriol.">
        <title>Draft genome of Streptomyces tsukubaensis NRRL 18488, the producer of the clinically important immunosuppressant tacrolimus (FK506).</title>
        <authorList>
            <person name="Barreiro C."/>
            <person name="Prieto C."/>
            <person name="Sola-Landa A."/>
            <person name="Solera E."/>
            <person name="Martinez-Castro M."/>
            <person name="Perez-Redondo R."/>
            <person name="Garcia-Estrada C."/>
            <person name="Aparicio J.F."/>
            <person name="Fernandez-Martinez L.T."/>
            <person name="Santos-Aberturas J."/>
            <person name="Salehi-Najafabadi Z."/>
            <person name="Rodriguez-Garcia A."/>
            <person name="Tauch A."/>
            <person name="Martin J.F."/>
        </authorList>
    </citation>
    <scope>NUCLEOTIDE SEQUENCE [LARGE SCALE GENOMIC DNA]</scope>
    <source>
        <strain evidence="4">DSM 42081 / NBRC 108919 / NRRL 18488 / 9993</strain>
    </source>
</reference>
<feature type="compositionally biased region" description="Low complexity" evidence="1">
    <location>
        <begin position="533"/>
        <end position="546"/>
    </location>
</feature>
<dbReference type="Pfam" id="PF03432">
    <property type="entry name" value="Relaxase"/>
    <property type="match status" value="1"/>
</dbReference>
<sequence length="571" mass="62571">MIAKVGSGKSTAGLIWYLFDTTKAKDHTDPHLVASWDGFAPDPGRGDDFDATKKLLVADLDLRVKQARRLGRGPKQHVWHCSIRAAPEDRILSDDEWADIARRIVAATGIAPEGDPDGCRWVAVRHASDHIHIAATKVRGDLNPARHWHDYLNADRELASIEKEYGLRQLVRGDRTAAQRPTRAEKEKALRTGRRTTTREHLRTTVRTVVAVSTSPEEFIRVLAGVEGILVDVQHFPSGDIRGYKIALSGDTNAQGEPIWFSGSKLAPDLSYPQIRQRLDATEALPTDPTGTRRRTDPWHQATAATERVPHHLDRADDEAAQAHIAAFGEALDALPLVAPADLRPQLRQAATAFERATRSRVRARHDQARALRGAVRALRTAPAGGDGSGLAMFLDMALLAVIATIRWHRLRHHDQQVAAAQQTLLHLRAAYGQAAAAPLAALADRRPPTDKAARLAQHIRTVAPDHGETVLTDPAWPALATALSEAETAGHDPRRLLQAATHQRTLDDAVSPAEVLTWRIRRLAHRPPPSDRALAAQARSTRAARPMAVHQSEPVAATSLSPTPRPSPRR</sequence>
<keyword evidence="4" id="KW-1185">Reference proteome</keyword>
<evidence type="ECO:0000313" key="4">
    <source>
        <dbReference type="Proteomes" id="UP000005940"/>
    </source>
</evidence>
<dbReference type="InterPro" id="IPR005094">
    <property type="entry name" value="Endonuclease_MobA/VirD2"/>
</dbReference>
<accession>I2N314</accession>
<protein>
    <submittedName>
        <fullName evidence="3">Mobilization protein</fullName>
    </submittedName>
</protein>